<name>A0A0J0YPD5_9NEIS</name>
<accession>A0A0J0YPD5</accession>
<dbReference type="AlphaFoldDB" id="A0A0J0YPD5"/>
<dbReference type="Pfam" id="PF03235">
    <property type="entry name" value="GmrSD_N"/>
    <property type="match status" value="1"/>
</dbReference>
<evidence type="ECO:0000259" key="1">
    <source>
        <dbReference type="Pfam" id="PF03235"/>
    </source>
</evidence>
<dbReference type="EMBL" id="JTDO01000025">
    <property type="protein sequence ID" value="KLT71997.1"/>
    <property type="molecule type" value="Genomic_DNA"/>
</dbReference>
<protein>
    <recommendedName>
        <fullName evidence="1">GmrSD restriction endonucleases N-terminal domain-containing protein</fullName>
    </recommendedName>
</protein>
<dbReference type="STRING" id="1470200.PL75_10605"/>
<dbReference type="InterPro" id="IPR004919">
    <property type="entry name" value="GmrSD_N"/>
</dbReference>
<organism evidence="2 3">
    <name type="scientific">Neisseria arctica</name>
    <dbReference type="NCBI Taxonomy" id="1470200"/>
    <lineage>
        <taxon>Bacteria</taxon>
        <taxon>Pseudomonadati</taxon>
        <taxon>Pseudomonadota</taxon>
        <taxon>Betaproteobacteria</taxon>
        <taxon>Neisseriales</taxon>
        <taxon>Neisseriaceae</taxon>
        <taxon>Neisseria</taxon>
    </lineage>
</organism>
<reference evidence="2 3" key="1">
    <citation type="submission" date="2014-11" db="EMBL/GenBank/DDBJ databases">
        <title>Genome of a novel goose pathogen.</title>
        <authorList>
            <person name="Hansen C.M."/>
            <person name="Hueffer K."/>
            <person name="Choi S.C."/>
        </authorList>
    </citation>
    <scope>NUCLEOTIDE SEQUENCE [LARGE SCALE GENOMIC DNA]</scope>
    <source>
        <strain evidence="2 3">KH1503</strain>
    </source>
</reference>
<proteinExistence type="predicted"/>
<gene>
    <name evidence="2" type="ORF">PL75_10605</name>
</gene>
<dbReference type="PATRIC" id="fig|1470200.3.peg.1448"/>
<dbReference type="Proteomes" id="UP000036027">
    <property type="component" value="Unassembled WGS sequence"/>
</dbReference>
<dbReference type="PANTHER" id="PTHR39639">
    <property type="entry name" value="CHROMOSOME 16, WHOLE GENOME SHOTGUN SEQUENCE"/>
    <property type="match status" value="1"/>
</dbReference>
<feature type="domain" description="GmrSD restriction endonucleases N-terminal" evidence="1">
    <location>
        <begin position="36"/>
        <end position="219"/>
    </location>
</feature>
<comment type="caution">
    <text evidence="2">The sequence shown here is derived from an EMBL/GenBank/DDBJ whole genome shotgun (WGS) entry which is preliminary data.</text>
</comment>
<dbReference type="PANTHER" id="PTHR39639:SF1">
    <property type="entry name" value="DUF262 DOMAIN-CONTAINING PROTEIN"/>
    <property type="match status" value="1"/>
</dbReference>
<evidence type="ECO:0000313" key="3">
    <source>
        <dbReference type="Proteomes" id="UP000036027"/>
    </source>
</evidence>
<keyword evidence="3" id="KW-1185">Reference proteome</keyword>
<dbReference type="OrthoDB" id="9798761at2"/>
<sequence length="408" mass="47919">MDDSTFENDEKLEHEDLFPTENFKLTTTPNDFNVSTIISFLDSGVFKIPNFQRNYVWDINKASRIIESLLIGLPVPQMFLYEKSRNEFYVIDGQQRLMSIYFFIKGRFPKDNVRALLKQETDKKFFIDEEFLAKDEYFSNFSLRLDSKTNPQKNKFHNLKYQTLDNMDKVTLDLSTIRNMIIRPTIDSDENSQAMFEIFNRLNSGGMNLNHQEIRMSLYNCEFIQSLQKLNKNSIWRNLLNKTTPDLRLKDIETILRFYAMLLAGNQTWKPEQKEIKVEYSNSILAFLNNFANAAKFLDEDDISFLSDLWDKFMQECTEYSSSDFNFSNEENTKISITFFEATFYAICHDAYINKNIDLIVIPKGLLAALKNDEKFKQASTGKTSSKTNVTDRLNRAYELYTEYKSVD</sequence>
<evidence type="ECO:0000313" key="2">
    <source>
        <dbReference type="EMBL" id="KLT71997.1"/>
    </source>
</evidence>